<dbReference type="SUPFAM" id="SSF47473">
    <property type="entry name" value="EF-hand"/>
    <property type="match status" value="1"/>
</dbReference>
<dbReference type="InterPro" id="IPR052394">
    <property type="entry name" value="LRR-containing"/>
</dbReference>
<evidence type="ECO:0000313" key="1">
    <source>
        <dbReference type="EMBL" id="KAF7201939.1"/>
    </source>
</evidence>
<dbReference type="EMBL" id="JAAVVJ010000018">
    <property type="protein sequence ID" value="KAF7201939.1"/>
    <property type="molecule type" value="Genomic_DNA"/>
</dbReference>
<comment type="caution">
    <text evidence="1">The sequence shown here is derived from an EMBL/GenBank/DDBJ whole genome shotgun (WGS) entry which is preliminary data.</text>
</comment>
<evidence type="ECO:0000313" key="2">
    <source>
        <dbReference type="Proteomes" id="UP000822369"/>
    </source>
</evidence>
<dbReference type="Gene3D" id="3.80.10.10">
    <property type="entry name" value="Ribonuclease Inhibitor"/>
    <property type="match status" value="3"/>
</dbReference>
<dbReference type="Gene3D" id="1.10.238.10">
    <property type="entry name" value="EF-hand"/>
    <property type="match status" value="1"/>
</dbReference>
<dbReference type="SUPFAM" id="SSF52047">
    <property type="entry name" value="RNI-like"/>
    <property type="match status" value="1"/>
</dbReference>
<dbReference type="PANTHER" id="PTHR24114:SF49">
    <property type="entry name" value="LEUCINE-RICH REPEAT-CONTAINING PROTEIN 74A"/>
    <property type="match status" value="1"/>
</dbReference>
<organism evidence="1 2">
    <name type="scientific">Nothobranchius furzeri</name>
    <name type="common">Turquoise killifish</name>
    <dbReference type="NCBI Taxonomy" id="105023"/>
    <lineage>
        <taxon>Eukaryota</taxon>
        <taxon>Metazoa</taxon>
        <taxon>Chordata</taxon>
        <taxon>Craniata</taxon>
        <taxon>Vertebrata</taxon>
        <taxon>Euteleostomi</taxon>
        <taxon>Actinopterygii</taxon>
        <taxon>Neopterygii</taxon>
        <taxon>Teleostei</taxon>
        <taxon>Neoteleostei</taxon>
        <taxon>Acanthomorphata</taxon>
        <taxon>Ovalentaria</taxon>
        <taxon>Atherinomorphae</taxon>
        <taxon>Cyprinodontiformes</taxon>
        <taxon>Nothobranchiidae</taxon>
        <taxon>Nothobranchius</taxon>
    </lineage>
</organism>
<sequence length="430" mass="47475">MSVAEVYLQACKLVGVVPVSYFIRNLDSPTMTLTHHGLGPLGCKALAIALVSDMHINTLELADNHIQAEGVKCLLELLRANFTIQHLDVSNNNLTSEGAEHVAKHLLDSISLKSLKLSGNGFIDEDAKLFADALSVNSRIKELDLSHNKFSDRGGVHLGQLLANNEGLVVLDLSWNSLRMKGAVAFSAGLKVSLSYLNCLLSGLVGINRVCVQVNITLKHLDLSWNCLGNEGTLAIGEALRFNNTLMHLNLSNNCLTDEGVSMLCRGLEYNGMLRVLLVGETKAVSGYNTNTNMLAYNSITVEGALTLVNLVKNTPKTALEEIDICVSLDLQHRYNFTCLDVHYGGVGGFIAKKPPKRVDPMKIIQDYLDGRKMRLWDFFRNIDKDGFMQVPVSDFRKAVQQSTIPLNLYQIEELIQRLDRDGTGMVDYR</sequence>
<dbReference type="SMART" id="SM00368">
    <property type="entry name" value="LRR_RI"/>
    <property type="match status" value="7"/>
</dbReference>
<dbReference type="PANTHER" id="PTHR24114">
    <property type="entry name" value="LEUCINE RICH REPEAT FAMILY PROTEIN"/>
    <property type="match status" value="1"/>
</dbReference>
<protein>
    <submittedName>
        <fullName evidence="1">Leucine rich repeat containing 74A</fullName>
    </submittedName>
</protein>
<name>A0A9D3BB84_NOTFU</name>
<reference evidence="1" key="1">
    <citation type="submission" date="2020-03" db="EMBL/GenBank/DDBJ databases">
        <title>Intra-Species Differences in Population Size shape Life History and Genome Evolution.</title>
        <authorList>
            <person name="Willemsen D."/>
            <person name="Cui R."/>
            <person name="Valenzano D.R."/>
        </authorList>
    </citation>
    <scope>NUCLEOTIDE SEQUENCE</scope>
    <source>
        <strain evidence="1">GRZ</strain>
        <tissue evidence="1">Whole</tissue>
    </source>
</reference>
<dbReference type="Proteomes" id="UP000822369">
    <property type="component" value="Chromosome 18"/>
</dbReference>
<dbReference type="Pfam" id="PF13516">
    <property type="entry name" value="LRR_6"/>
    <property type="match status" value="7"/>
</dbReference>
<dbReference type="InterPro" id="IPR001611">
    <property type="entry name" value="Leu-rich_rpt"/>
</dbReference>
<dbReference type="OMA" id="PINRYQV"/>
<gene>
    <name evidence="1" type="primary">lrrc74a</name>
    <name evidence="1" type="ORF">G4P62_015583</name>
</gene>
<dbReference type="InterPro" id="IPR032675">
    <property type="entry name" value="LRR_dom_sf"/>
</dbReference>
<dbReference type="AlphaFoldDB" id="A0A9D3BB84"/>
<dbReference type="KEGG" id="nfu:107392043"/>
<accession>A0A9D3BB84</accession>
<dbReference type="InterPro" id="IPR011992">
    <property type="entry name" value="EF-hand-dom_pair"/>
</dbReference>
<proteinExistence type="predicted"/>